<comment type="caution">
    <text evidence="1">The sequence shown here is derived from an EMBL/GenBank/DDBJ whole genome shotgun (WGS) entry which is preliminary data.</text>
</comment>
<evidence type="ECO:0000313" key="2">
    <source>
        <dbReference type="Proteomes" id="UP001362999"/>
    </source>
</evidence>
<keyword evidence="2" id="KW-1185">Reference proteome</keyword>
<accession>A0AAW0DYW6</accession>
<sequence length="431" mass="49557">MSLARLRLSAPRNEHRPVLAMDVAHEHFFLTRDKGMRDVQGYVQRYSYKVDHNEINMALADSFRIKLPKYRGSIMGRVHESEYELVLNPLALEGCPRDSSLLTLICPPNVDNWTKELYERQIRTLEEVVAMDLQLKPGVVDQNWTEKREDGTMSIKILVCIHPDRLCAELPVGQDLDITVNLSKDEYLGGDGTLHKRFVLWTTCYMTDLSIARRGLNSERHPNQPLFGSDILDQHYTSTRDGTLEDINGTYSRYTYKPLIHQSPITGPASMEPFRKYYVQYRALIIVEVDSLQVMYHDNPMGKERNGQLCTRVTTRCPTGADSDTVKLFNMQVAKLQAVIDEDLEESPGEVATNWVNKRSDGSFTIDLMIFGSPRDISMRMDLVPGSDLEVTISLCKDERVLDQELRMRSKEFSLWVRFWRRVTDAEVGRV</sequence>
<reference evidence="1 2" key="1">
    <citation type="journal article" date="2024" name="J Genomics">
        <title>Draft genome sequencing and assembly of Favolaschia claudopus CIRM-BRFM 2984 isolated from oak limbs.</title>
        <authorList>
            <person name="Navarro D."/>
            <person name="Drula E."/>
            <person name="Chaduli D."/>
            <person name="Cazenave R."/>
            <person name="Ahrendt S."/>
            <person name="Wang J."/>
            <person name="Lipzen A."/>
            <person name="Daum C."/>
            <person name="Barry K."/>
            <person name="Grigoriev I.V."/>
            <person name="Favel A."/>
            <person name="Rosso M.N."/>
            <person name="Martin F."/>
        </authorList>
    </citation>
    <scope>NUCLEOTIDE SEQUENCE [LARGE SCALE GENOMIC DNA]</scope>
    <source>
        <strain evidence="1 2">CIRM-BRFM 2984</strain>
    </source>
</reference>
<dbReference type="Proteomes" id="UP001362999">
    <property type="component" value="Unassembled WGS sequence"/>
</dbReference>
<proteinExistence type="predicted"/>
<gene>
    <name evidence="1" type="ORF">R3P38DRAFT_3566677</name>
</gene>
<dbReference type="AlphaFoldDB" id="A0AAW0DYW6"/>
<dbReference type="EMBL" id="JAWWNJ010000005">
    <property type="protein sequence ID" value="KAK7056107.1"/>
    <property type="molecule type" value="Genomic_DNA"/>
</dbReference>
<protein>
    <submittedName>
        <fullName evidence="1">Uncharacterized protein</fullName>
    </submittedName>
</protein>
<organism evidence="1 2">
    <name type="scientific">Favolaschia claudopus</name>
    <dbReference type="NCBI Taxonomy" id="2862362"/>
    <lineage>
        <taxon>Eukaryota</taxon>
        <taxon>Fungi</taxon>
        <taxon>Dikarya</taxon>
        <taxon>Basidiomycota</taxon>
        <taxon>Agaricomycotina</taxon>
        <taxon>Agaricomycetes</taxon>
        <taxon>Agaricomycetidae</taxon>
        <taxon>Agaricales</taxon>
        <taxon>Marasmiineae</taxon>
        <taxon>Mycenaceae</taxon>
        <taxon>Favolaschia</taxon>
    </lineage>
</organism>
<evidence type="ECO:0000313" key="1">
    <source>
        <dbReference type="EMBL" id="KAK7056107.1"/>
    </source>
</evidence>
<name>A0AAW0DYW6_9AGAR</name>